<organism evidence="1 2">
    <name type="scientific">Oceanobacter antarcticus</name>
    <dbReference type="NCBI Taxonomy" id="3133425"/>
    <lineage>
        <taxon>Bacteria</taxon>
        <taxon>Pseudomonadati</taxon>
        <taxon>Pseudomonadota</taxon>
        <taxon>Gammaproteobacteria</taxon>
        <taxon>Oceanospirillales</taxon>
        <taxon>Oceanospirillaceae</taxon>
        <taxon>Oceanobacter</taxon>
    </lineage>
</organism>
<dbReference type="Proteomes" id="UP001620597">
    <property type="component" value="Unassembled WGS sequence"/>
</dbReference>
<evidence type="ECO:0000313" key="1">
    <source>
        <dbReference type="EMBL" id="MFK4751778.1"/>
    </source>
</evidence>
<dbReference type="EMBL" id="JBBKTX010000005">
    <property type="protein sequence ID" value="MFK4751778.1"/>
    <property type="molecule type" value="Genomic_DNA"/>
</dbReference>
<comment type="caution">
    <text evidence="1">The sequence shown here is derived from an EMBL/GenBank/DDBJ whole genome shotgun (WGS) entry which is preliminary data.</text>
</comment>
<sequence length="99" mass="11091">MQTWKALIQEGNDHFQNTNYGEAPLCQHIQACERAANFSSFGWIPKEAVIATLVSYHGLEENLKYQGLYQSALAVLQKVYQFKFIEGTAGDARYNGSTA</sequence>
<protein>
    <submittedName>
        <fullName evidence="1">Uncharacterized protein</fullName>
    </submittedName>
</protein>
<name>A0ABW8NFP9_9GAMM</name>
<keyword evidence="2" id="KW-1185">Reference proteome</keyword>
<reference evidence="1 2" key="1">
    <citation type="submission" date="2024-03" db="EMBL/GenBank/DDBJ databases">
        <title>High-quality draft genome sequence of Oceanobacter sp. wDCs-4.</title>
        <authorList>
            <person name="Dong C."/>
        </authorList>
    </citation>
    <scope>NUCLEOTIDE SEQUENCE [LARGE SCALE GENOMIC DNA]</scope>
    <source>
        <strain evidence="2">wDCs-4</strain>
    </source>
</reference>
<dbReference type="RefSeq" id="WP_416205157.1">
    <property type="nucleotide sequence ID" value="NZ_JBBKTX010000005.1"/>
</dbReference>
<gene>
    <name evidence="1" type="ORF">WG929_05060</name>
</gene>
<accession>A0ABW8NFP9</accession>
<proteinExistence type="predicted"/>
<evidence type="ECO:0000313" key="2">
    <source>
        <dbReference type="Proteomes" id="UP001620597"/>
    </source>
</evidence>